<dbReference type="EnsemblMetazoa" id="ADIR014760-RA">
    <property type="protein sequence ID" value="ADIR014760-PA"/>
    <property type="gene ID" value="ADIR014760"/>
</dbReference>
<reference evidence="2" key="2">
    <citation type="submission" date="2020-05" db="UniProtKB">
        <authorList>
            <consortium name="EnsemblMetazoa"/>
        </authorList>
    </citation>
    <scope>IDENTIFICATION</scope>
    <source>
        <strain evidence="2">WRAIR2</strain>
    </source>
</reference>
<keyword evidence="1" id="KW-0732">Signal</keyword>
<evidence type="ECO:0000313" key="3">
    <source>
        <dbReference type="Proteomes" id="UP000075884"/>
    </source>
</evidence>
<dbReference type="AlphaFoldDB" id="A0A182NY54"/>
<reference evidence="3" key="1">
    <citation type="submission" date="2013-03" db="EMBL/GenBank/DDBJ databases">
        <title>The Genome Sequence of Anopheles dirus WRAIR2.</title>
        <authorList>
            <consortium name="The Broad Institute Genomics Platform"/>
            <person name="Neafsey D.E."/>
            <person name="Walton C."/>
            <person name="Walker B."/>
            <person name="Young S.K."/>
            <person name="Zeng Q."/>
            <person name="Gargeya S."/>
            <person name="Fitzgerald M."/>
            <person name="Haas B."/>
            <person name="Abouelleil A."/>
            <person name="Allen A.W."/>
            <person name="Alvarado L."/>
            <person name="Arachchi H.M."/>
            <person name="Berlin A.M."/>
            <person name="Chapman S.B."/>
            <person name="Gainer-Dewar J."/>
            <person name="Goldberg J."/>
            <person name="Griggs A."/>
            <person name="Gujja S."/>
            <person name="Hansen M."/>
            <person name="Howarth C."/>
            <person name="Imamovic A."/>
            <person name="Ireland A."/>
            <person name="Larimer J."/>
            <person name="McCowan C."/>
            <person name="Murphy C."/>
            <person name="Pearson M."/>
            <person name="Poon T.W."/>
            <person name="Priest M."/>
            <person name="Roberts A."/>
            <person name="Saif S."/>
            <person name="Shea T."/>
            <person name="Sisk P."/>
            <person name="Sykes S."/>
            <person name="Wortman J."/>
            <person name="Nusbaum C."/>
            <person name="Birren B."/>
        </authorList>
    </citation>
    <scope>NUCLEOTIDE SEQUENCE [LARGE SCALE GENOMIC DNA]</scope>
    <source>
        <strain evidence="3">WRAIR2</strain>
    </source>
</reference>
<sequence length="45" mass="5309">MEVFFILWLYYFFSRPVPLTTQTSCRCSAVREPLVWSSRVNFSSG</sequence>
<accession>A0A182NY54</accession>
<feature type="signal peptide" evidence="1">
    <location>
        <begin position="1"/>
        <end position="16"/>
    </location>
</feature>
<proteinExistence type="predicted"/>
<dbReference type="Proteomes" id="UP000075884">
    <property type="component" value="Unassembled WGS sequence"/>
</dbReference>
<evidence type="ECO:0000256" key="1">
    <source>
        <dbReference type="SAM" id="SignalP"/>
    </source>
</evidence>
<protein>
    <submittedName>
        <fullName evidence="2">Uncharacterized protein</fullName>
    </submittedName>
</protein>
<feature type="chain" id="PRO_5008130680" evidence="1">
    <location>
        <begin position="17"/>
        <end position="45"/>
    </location>
</feature>
<evidence type="ECO:0000313" key="2">
    <source>
        <dbReference type="EnsemblMetazoa" id="ADIR014760-PA"/>
    </source>
</evidence>
<dbReference type="VEuPathDB" id="VectorBase:ADIR014760"/>
<name>A0A182NY54_9DIPT</name>
<keyword evidence="3" id="KW-1185">Reference proteome</keyword>
<organism evidence="2 3">
    <name type="scientific">Anopheles dirus</name>
    <dbReference type="NCBI Taxonomy" id="7168"/>
    <lineage>
        <taxon>Eukaryota</taxon>
        <taxon>Metazoa</taxon>
        <taxon>Ecdysozoa</taxon>
        <taxon>Arthropoda</taxon>
        <taxon>Hexapoda</taxon>
        <taxon>Insecta</taxon>
        <taxon>Pterygota</taxon>
        <taxon>Neoptera</taxon>
        <taxon>Endopterygota</taxon>
        <taxon>Diptera</taxon>
        <taxon>Nematocera</taxon>
        <taxon>Culicoidea</taxon>
        <taxon>Culicidae</taxon>
        <taxon>Anophelinae</taxon>
        <taxon>Anopheles</taxon>
    </lineage>
</organism>